<dbReference type="PATRIC" id="fig|158899.10.peg.4128"/>
<feature type="domain" description="Ubiquitin-like" evidence="1">
    <location>
        <begin position="1"/>
        <end position="73"/>
    </location>
</feature>
<evidence type="ECO:0000313" key="2">
    <source>
        <dbReference type="EMBL" id="AMO96770.1"/>
    </source>
</evidence>
<organism evidence="2">
    <name type="scientific">Collimonas fungivorans</name>
    <dbReference type="NCBI Taxonomy" id="158899"/>
    <lineage>
        <taxon>Bacteria</taxon>
        <taxon>Pseudomonadati</taxon>
        <taxon>Pseudomonadota</taxon>
        <taxon>Betaproteobacteria</taxon>
        <taxon>Burkholderiales</taxon>
        <taxon>Oxalobacteraceae</taxon>
        <taxon>Collimonas</taxon>
    </lineage>
</organism>
<dbReference type="SUPFAM" id="SSF54236">
    <property type="entry name" value="Ubiquitin-like"/>
    <property type="match status" value="1"/>
</dbReference>
<reference evidence="2 3" key="1">
    <citation type="submission" date="2015-11" db="EMBL/GenBank/DDBJ databases">
        <title>Exploring the genomic traits of fungus-feeding bacterial genus Collimonas.</title>
        <authorList>
            <person name="Song C."/>
            <person name="Schmidt R."/>
            <person name="de Jager V."/>
            <person name="Krzyzanowska D."/>
            <person name="Jongedijk E."/>
            <person name="Cankar K."/>
            <person name="Beekwilder J."/>
            <person name="van Veen A."/>
            <person name="de Boer W."/>
            <person name="van Veen J.A."/>
            <person name="Garbeva P."/>
        </authorList>
    </citation>
    <scope>NUCLEOTIDE SEQUENCE [LARGE SCALE GENOMIC DNA]</scope>
    <source>
        <strain evidence="2 3">Ter6</strain>
    </source>
</reference>
<dbReference type="PRINTS" id="PR00348">
    <property type="entry name" value="UBIQUITIN"/>
</dbReference>
<dbReference type="InterPro" id="IPR029071">
    <property type="entry name" value="Ubiquitin-like_domsf"/>
</dbReference>
<dbReference type="SMART" id="SM00213">
    <property type="entry name" value="UBQ"/>
    <property type="match status" value="1"/>
</dbReference>
<dbReference type="InterPro" id="IPR019956">
    <property type="entry name" value="Ubiquitin_dom"/>
</dbReference>
<dbReference type="InterPro" id="IPR050158">
    <property type="entry name" value="Ubiquitin_ubiquitin-like"/>
</dbReference>
<sequence length="73" mass="8377">MQIFIKSADNSINTTLEVELSDTIEYVYAKTQDKTGITFDKFLLMYAYKNLEKGKRVSDYGIKENSIVAMALR</sequence>
<protein>
    <submittedName>
        <fullName evidence="2">Ubiquitin-2 like Rad60 SUMO-like family protein</fullName>
    </submittedName>
</protein>
<dbReference type="PROSITE" id="PS50053">
    <property type="entry name" value="UBIQUITIN_2"/>
    <property type="match status" value="1"/>
</dbReference>
<dbReference type="EMBL" id="CP013232">
    <property type="protein sequence ID" value="AMO96770.1"/>
    <property type="molecule type" value="Genomic_DNA"/>
</dbReference>
<evidence type="ECO:0000313" key="3">
    <source>
        <dbReference type="Proteomes" id="UP000072421"/>
    </source>
</evidence>
<evidence type="ECO:0000259" key="1">
    <source>
        <dbReference type="PROSITE" id="PS50053"/>
    </source>
</evidence>
<name>A0A127PG35_9BURK</name>
<dbReference type="Proteomes" id="UP000072421">
    <property type="component" value="Chromosome"/>
</dbReference>
<dbReference type="InterPro" id="IPR000626">
    <property type="entry name" value="Ubiquitin-like_dom"/>
</dbReference>
<dbReference type="Pfam" id="PF00240">
    <property type="entry name" value="ubiquitin"/>
    <property type="match status" value="1"/>
</dbReference>
<dbReference type="Gene3D" id="3.10.20.90">
    <property type="entry name" value="Phosphatidylinositol 3-kinase Catalytic Subunit, Chain A, domain 1"/>
    <property type="match status" value="1"/>
</dbReference>
<dbReference type="PANTHER" id="PTHR10666">
    <property type="entry name" value="UBIQUITIN"/>
    <property type="match status" value="1"/>
</dbReference>
<gene>
    <name evidence="2" type="ORF">CFter6_4164</name>
</gene>
<dbReference type="AlphaFoldDB" id="A0A127PG35"/>
<proteinExistence type="predicted"/>
<accession>A0A127PG35</accession>